<proteinExistence type="predicted"/>
<evidence type="ECO:0000313" key="2">
    <source>
        <dbReference type="EMBL" id="KNE64539.1"/>
    </source>
</evidence>
<sequence>MADAERKDRAQKDAETDEREWLEAQMERARVLTEEREAKARAAAAATATGNDCAGVASDEGVEKEEKDASEANVMLDPDSREQLVTPSDASAPAPPPPPSSSTSTGFVKSSQPIKLNPGLKKPVAPITTSSAPTAKKRGLAAMMSSMPSSAASSSSTTSTSAPPPPPRPTERSALERIMEEERERKRRREERTSKLREPGVDGFRRVH</sequence>
<feature type="compositionally biased region" description="Low complexity" evidence="1">
    <location>
        <begin position="141"/>
        <end position="161"/>
    </location>
</feature>
<gene>
    <name evidence="2" type="ORF">AMAG_19245</name>
</gene>
<feature type="region of interest" description="Disordered" evidence="1">
    <location>
        <begin position="33"/>
        <end position="208"/>
    </location>
</feature>
<dbReference type="EMBL" id="GG745345">
    <property type="protein sequence ID" value="KNE64539.1"/>
    <property type="molecule type" value="Genomic_DNA"/>
</dbReference>
<name>A0A0L0SQ91_ALLM3</name>
<reference evidence="3" key="2">
    <citation type="submission" date="2009-11" db="EMBL/GenBank/DDBJ databases">
        <title>The Genome Sequence of Allomyces macrogynus strain ATCC 38327.</title>
        <authorList>
            <consortium name="The Broad Institute Genome Sequencing Platform"/>
            <person name="Russ C."/>
            <person name="Cuomo C."/>
            <person name="Shea T."/>
            <person name="Young S.K."/>
            <person name="Zeng Q."/>
            <person name="Koehrsen M."/>
            <person name="Haas B."/>
            <person name="Borodovsky M."/>
            <person name="Guigo R."/>
            <person name="Alvarado L."/>
            <person name="Berlin A."/>
            <person name="Borenstein D."/>
            <person name="Chen Z."/>
            <person name="Engels R."/>
            <person name="Freedman E."/>
            <person name="Gellesch M."/>
            <person name="Goldberg J."/>
            <person name="Griggs A."/>
            <person name="Gujja S."/>
            <person name="Heiman D."/>
            <person name="Hepburn T."/>
            <person name="Howarth C."/>
            <person name="Jen D."/>
            <person name="Larson L."/>
            <person name="Lewis B."/>
            <person name="Mehta T."/>
            <person name="Park D."/>
            <person name="Pearson M."/>
            <person name="Roberts A."/>
            <person name="Saif S."/>
            <person name="Shenoy N."/>
            <person name="Sisk P."/>
            <person name="Stolte C."/>
            <person name="Sykes S."/>
            <person name="Walk T."/>
            <person name="White J."/>
            <person name="Yandava C."/>
            <person name="Burger G."/>
            <person name="Gray M.W."/>
            <person name="Holland P.W.H."/>
            <person name="King N."/>
            <person name="Lang F.B.F."/>
            <person name="Roger A.J."/>
            <person name="Ruiz-Trillo I."/>
            <person name="Lander E."/>
            <person name="Nusbaum C."/>
        </authorList>
    </citation>
    <scope>NUCLEOTIDE SEQUENCE [LARGE SCALE GENOMIC DNA]</scope>
    <source>
        <strain evidence="3">ATCC 38327</strain>
    </source>
</reference>
<feature type="compositionally biased region" description="Basic and acidic residues" evidence="1">
    <location>
        <begin position="169"/>
        <end position="208"/>
    </location>
</feature>
<organism evidence="2 3">
    <name type="scientific">Allomyces macrogynus (strain ATCC 38327)</name>
    <name type="common">Allomyces javanicus var. macrogynus</name>
    <dbReference type="NCBI Taxonomy" id="578462"/>
    <lineage>
        <taxon>Eukaryota</taxon>
        <taxon>Fungi</taxon>
        <taxon>Fungi incertae sedis</taxon>
        <taxon>Blastocladiomycota</taxon>
        <taxon>Blastocladiomycetes</taxon>
        <taxon>Blastocladiales</taxon>
        <taxon>Blastocladiaceae</taxon>
        <taxon>Allomyces</taxon>
    </lineage>
</organism>
<dbReference type="VEuPathDB" id="FungiDB:AMAG_19245"/>
<keyword evidence="3" id="KW-1185">Reference proteome</keyword>
<feature type="region of interest" description="Disordered" evidence="1">
    <location>
        <begin position="1"/>
        <end position="20"/>
    </location>
</feature>
<evidence type="ECO:0000256" key="1">
    <source>
        <dbReference type="SAM" id="MobiDB-lite"/>
    </source>
</evidence>
<accession>A0A0L0SQ91</accession>
<reference evidence="2 3" key="1">
    <citation type="submission" date="2009-11" db="EMBL/GenBank/DDBJ databases">
        <title>Annotation of Allomyces macrogynus ATCC 38327.</title>
        <authorList>
            <consortium name="The Broad Institute Genome Sequencing Platform"/>
            <person name="Russ C."/>
            <person name="Cuomo C."/>
            <person name="Burger G."/>
            <person name="Gray M.W."/>
            <person name="Holland P.W.H."/>
            <person name="King N."/>
            <person name="Lang F.B.F."/>
            <person name="Roger A.J."/>
            <person name="Ruiz-Trillo I."/>
            <person name="Young S.K."/>
            <person name="Zeng Q."/>
            <person name="Gargeya S."/>
            <person name="Fitzgerald M."/>
            <person name="Haas B."/>
            <person name="Abouelleil A."/>
            <person name="Alvarado L."/>
            <person name="Arachchi H.M."/>
            <person name="Berlin A."/>
            <person name="Chapman S.B."/>
            <person name="Gearin G."/>
            <person name="Goldberg J."/>
            <person name="Griggs A."/>
            <person name="Gujja S."/>
            <person name="Hansen M."/>
            <person name="Heiman D."/>
            <person name="Howarth C."/>
            <person name="Larimer J."/>
            <person name="Lui A."/>
            <person name="MacDonald P.J.P."/>
            <person name="McCowen C."/>
            <person name="Montmayeur A."/>
            <person name="Murphy C."/>
            <person name="Neiman D."/>
            <person name="Pearson M."/>
            <person name="Priest M."/>
            <person name="Roberts A."/>
            <person name="Saif S."/>
            <person name="Shea T."/>
            <person name="Sisk P."/>
            <person name="Stolte C."/>
            <person name="Sykes S."/>
            <person name="Wortman J."/>
            <person name="Nusbaum C."/>
            <person name="Birren B."/>
        </authorList>
    </citation>
    <scope>NUCLEOTIDE SEQUENCE [LARGE SCALE GENOMIC DNA]</scope>
    <source>
        <strain evidence="2 3">ATCC 38327</strain>
    </source>
</reference>
<evidence type="ECO:0000313" key="3">
    <source>
        <dbReference type="Proteomes" id="UP000054350"/>
    </source>
</evidence>
<dbReference type="Proteomes" id="UP000054350">
    <property type="component" value="Unassembled WGS sequence"/>
</dbReference>
<dbReference type="AlphaFoldDB" id="A0A0L0SQ91"/>
<protein>
    <submittedName>
        <fullName evidence="2">Uncharacterized protein</fullName>
    </submittedName>
</protein>